<evidence type="ECO:0000259" key="1">
    <source>
        <dbReference type="Pfam" id="PF22289"/>
    </source>
</evidence>
<dbReference type="Pfam" id="PF22289">
    <property type="entry name" value="DmmA-like_C"/>
    <property type="match status" value="1"/>
</dbReference>
<proteinExistence type="predicted"/>
<accession>A0A316AFW3</accession>
<dbReference type="NCBIfam" id="NF041259">
    <property type="entry name" value="mono_DmmA_fam"/>
    <property type="match status" value="1"/>
</dbReference>
<protein>
    <recommendedName>
        <fullName evidence="1">Dimethylamine monooxygenase subunit DmmA-like C-terminal domain-containing protein</fullName>
    </recommendedName>
</protein>
<name>A0A316AFW3_9ACTN</name>
<dbReference type="Proteomes" id="UP000245469">
    <property type="component" value="Unassembled WGS sequence"/>
</dbReference>
<gene>
    <name evidence="2" type="ORF">BXY45_101460</name>
</gene>
<evidence type="ECO:0000313" key="2">
    <source>
        <dbReference type="EMBL" id="PWJ56482.1"/>
    </source>
</evidence>
<keyword evidence="3" id="KW-1185">Reference proteome</keyword>
<feature type="domain" description="Dimethylamine monooxygenase subunit DmmA-like C-terminal" evidence="1">
    <location>
        <begin position="128"/>
        <end position="171"/>
    </location>
</feature>
<dbReference type="InterPro" id="IPR048037">
    <property type="entry name" value="DmmA-like_C"/>
</dbReference>
<sequence>MIRLESSSVPTWAIAPEVGTLDQRGRTFSLVVIGDPGSRHLPAARAIAEAWTAQLAARPAGAVVHRELPAEAAVAVLTADLHRALVGHRILLTGTARDCLAVRAAVLAAGAEDDEVVIGVVDATERTVWCVHCAATTVTTAALEGETSCSGCSRRLVVHPHVSRRTGHHLGYMADAEEQPWSWPEPRA</sequence>
<comment type="caution">
    <text evidence="2">The sequence shown here is derived from an EMBL/GenBank/DDBJ whole genome shotgun (WGS) entry which is preliminary data.</text>
</comment>
<dbReference type="EMBL" id="QGDQ01000001">
    <property type="protein sequence ID" value="PWJ56482.1"/>
    <property type="molecule type" value="Genomic_DNA"/>
</dbReference>
<reference evidence="2 3" key="1">
    <citation type="submission" date="2018-03" db="EMBL/GenBank/DDBJ databases">
        <title>Genomic Encyclopedia of Archaeal and Bacterial Type Strains, Phase II (KMG-II): from individual species to whole genera.</title>
        <authorList>
            <person name="Goeker M."/>
        </authorList>
    </citation>
    <scope>NUCLEOTIDE SEQUENCE [LARGE SCALE GENOMIC DNA]</scope>
    <source>
        <strain evidence="2 3">DSM 44889</strain>
    </source>
</reference>
<organism evidence="2 3">
    <name type="scientific">Quadrisphaera granulorum</name>
    <dbReference type="NCBI Taxonomy" id="317664"/>
    <lineage>
        <taxon>Bacteria</taxon>
        <taxon>Bacillati</taxon>
        <taxon>Actinomycetota</taxon>
        <taxon>Actinomycetes</taxon>
        <taxon>Kineosporiales</taxon>
        <taxon>Kineosporiaceae</taxon>
        <taxon>Quadrisphaera</taxon>
    </lineage>
</organism>
<evidence type="ECO:0000313" key="3">
    <source>
        <dbReference type="Proteomes" id="UP000245469"/>
    </source>
</evidence>
<dbReference type="AlphaFoldDB" id="A0A316AFW3"/>